<protein>
    <submittedName>
        <fullName evidence="2">Uncharacterized protein</fullName>
    </submittedName>
</protein>
<evidence type="ECO:0000313" key="3">
    <source>
        <dbReference type="Proteomes" id="UP001597138"/>
    </source>
</evidence>
<keyword evidence="3" id="KW-1185">Reference proteome</keyword>
<dbReference type="EMBL" id="JBHUDZ010000007">
    <property type="protein sequence ID" value="MFD1602616.1"/>
    <property type="molecule type" value="Genomic_DNA"/>
</dbReference>
<feature type="transmembrane region" description="Helical" evidence="1">
    <location>
        <begin position="65"/>
        <end position="83"/>
    </location>
</feature>
<keyword evidence="1" id="KW-0812">Transmembrane</keyword>
<comment type="caution">
    <text evidence="2">The sequence shown here is derived from an EMBL/GenBank/DDBJ whole genome shotgun (WGS) entry which is preliminary data.</text>
</comment>
<gene>
    <name evidence="2" type="ORF">ACFSC2_07700</name>
</gene>
<evidence type="ECO:0000313" key="2">
    <source>
        <dbReference type="EMBL" id="MFD1602616.1"/>
    </source>
</evidence>
<evidence type="ECO:0000256" key="1">
    <source>
        <dbReference type="SAM" id="Phobius"/>
    </source>
</evidence>
<proteinExistence type="predicted"/>
<reference evidence="3" key="1">
    <citation type="journal article" date="2019" name="Int. J. Syst. Evol. Microbiol.">
        <title>The Global Catalogue of Microorganisms (GCM) 10K type strain sequencing project: providing services to taxonomists for standard genome sequencing and annotation.</title>
        <authorList>
            <consortium name="The Broad Institute Genomics Platform"/>
            <consortium name="The Broad Institute Genome Sequencing Center for Infectious Disease"/>
            <person name="Wu L."/>
            <person name="Ma J."/>
        </authorList>
    </citation>
    <scope>NUCLEOTIDE SEQUENCE [LARGE SCALE GENOMIC DNA]</scope>
    <source>
        <strain evidence="3">CCUG 70865</strain>
    </source>
</reference>
<dbReference type="RefSeq" id="WP_379816814.1">
    <property type="nucleotide sequence ID" value="NZ_JBHUDZ010000007.1"/>
</dbReference>
<keyword evidence="1" id="KW-1133">Transmembrane helix</keyword>
<keyword evidence="1" id="KW-0472">Membrane</keyword>
<feature type="transmembrane region" description="Helical" evidence="1">
    <location>
        <begin position="39"/>
        <end position="59"/>
    </location>
</feature>
<sequence>MPITITPDKIKFCYQSNTWQYDFDEIKELGILKKKKTYFLENGAFICVTAIAYYCMIFSNLPDLYYIIPILLSYTFIIIARFYKPVDFIYFVLVRDIYEKEIRTKIDLKDRVLIGKQIDHYLDLQFEKNIRKTA</sequence>
<accession>A0ABW4HBA5</accession>
<organism evidence="2 3">
    <name type="scientific">Flavobacterium artemisiae</name>
    <dbReference type="NCBI Taxonomy" id="2126556"/>
    <lineage>
        <taxon>Bacteria</taxon>
        <taxon>Pseudomonadati</taxon>
        <taxon>Bacteroidota</taxon>
        <taxon>Flavobacteriia</taxon>
        <taxon>Flavobacteriales</taxon>
        <taxon>Flavobacteriaceae</taxon>
        <taxon>Flavobacterium</taxon>
    </lineage>
</organism>
<dbReference type="Proteomes" id="UP001597138">
    <property type="component" value="Unassembled WGS sequence"/>
</dbReference>
<name>A0ABW4HBA5_9FLAO</name>